<dbReference type="Proteomes" id="UP001054837">
    <property type="component" value="Unassembled WGS sequence"/>
</dbReference>
<evidence type="ECO:0000256" key="1">
    <source>
        <dbReference type="SAM" id="MobiDB-lite"/>
    </source>
</evidence>
<proteinExistence type="predicted"/>
<evidence type="ECO:0000313" key="2">
    <source>
        <dbReference type="EMBL" id="GIY75955.1"/>
    </source>
</evidence>
<organism evidence="2 3">
    <name type="scientific">Caerostris darwini</name>
    <dbReference type="NCBI Taxonomy" id="1538125"/>
    <lineage>
        <taxon>Eukaryota</taxon>
        <taxon>Metazoa</taxon>
        <taxon>Ecdysozoa</taxon>
        <taxon>Arthropoda</taxon>
        <taxon>Chelicerata</taxon>
        <taxon>Arachnida</taxon>
        <taxon>Araneae</taxon>
        <taxon>Araneomorphae</taxon>
        <taxon>Entelegynae</taxon>
        <taxon>Araneoidea</taxon>
        <taxon>Araneidae</taxon>
        <taxon>Caerostris</taxon>
    </lineage>
</organism>
<accession>A0AAV4VZQ4</accession>
<dbReference type="EMBL" id="BPLQ01013935">
    <property type="protein sequence ID" value="GIY75955.1"/>
    <property type="molecule type" value="Genomic_DNA"/>
</dbReference>
<protein>
    <submittedName>
        <fullName evidence="2">Uncharacterized protein</fullName>
    </submittedName>
</protein>
<feature type="compositionally biased region" description="Polar residues" evidence="1">
    <location>
        <begin position="22"/>
        <end position="40"/>
    </location>
</feature>
<dbReference type="AlphaFoldDB" id="A0AAV4VZQ4"/>
<name>A0AAV4VZQ4_9ARAC</name>
<keyword evidence="3" id="KW-1185">Reference proteome</keyword>
<gene>
    <name evidence="2" type="ORF">CDAR_237141</name>
</gene>
<feature type="region of interest" description="Disordered" evidence="1">
    <location>
        <begin position="22"/>
        <end position="43"/>
    </location>
</feature>
<reference evidence="2 3" key="1">
    <citation type="submission" date="2021-06" db="EMBL/GenBank/DDBJ databases">
        <title>Caerostris darwini draft genome.</title>
        <authorList>
            <person name="Kono N."/>
            <person name="Arakawa K."/>
        </authorList>
    </citation>
    <scope>NUCLEOTIDE SEQUENCE [LARGE SCALE GENOMIC DNA]</scope>
</reference>
<sequence length="92" mass="10442">MLYAINRLRSLGIRVRHVMEKVTSSSTDNNFPKTESSGGNPDSWEIRVVNTPTSIISQTLWKRLDGKFSTGMIFRRKGKLISNLVSIYPDLN</sequence>
<comment type="caution">
    <text evidence="2">The sequence shown here is derived from an EMBL/GenBank/DDBJ whole genome shotgun (WGS) entry which is preliminary data.</text>
</comment>
<evidence type="ECO:0000313" key="3">
    <source>
        <dbReference type="Proteomes" id="UP001054837"/>
    </source>
</evidence>